<dbReference type="Proteomes" id="UP000052258">
    <property type="component" value="Unassembled WGS sequence"/>
</dbReference>
<gene>
    <name evidence="1" type="ORF">X560_0882</name>
</gene>
<protein>
    <submittedName>
        <fullName evidence="1">Uncharacterized protein</fullName>
    </submittedName>
</protein>
<dbReference type="EMBL" id="AZHO01000010">
    <property type="protein sequence ID" value="KMT60270.1"/>
    <property type="molecule type" value="Genomic_DNA"/>
</dbReference>
<dbReference type="AlphaFoldDB" id="A0A0J8GCF4"/>
<evidence type="ECO:0000313" key="2">
    <source>
        <dbReference type="Proteomes" id="UP000052258"/>
    </source>
</evidence>
<name>A0A0J8GCF4_9LIST</name>
<comment type="caution">
    <text evidence="1">The sequence shown here is derived from an EMBL/GenBank/DDBJ whole genome shotgun (WGS) entry which is preliminary data.</text>
</comment>
<evidence type="ECO:0000313" key="1">
    <source>
        <dbReference type="EMBL" id="KMT60270.1"/>
    </source>
</evidence>
<proteinExistence type="predicted"/>
<keyword evidence="2" id="KW-1185">Reference proteome</keyword>
<reference evidence="1 2" key="1">
    <citation type="journal article" date="2015" name="Genome Biol. Evol.">
        <title>Comparative Genomics of Listeria Sensu Lato: Genus-Wide Differences in Evolutionary Dynamics and the Progressive Gain of Complex, Potentially Pathogenicity-Related Traits through Lateral Gene Transfer.</title>
        <authorList>
            <person name="Chiara M."/>
            <person name="Caruso M."/>
            <person name="D'Erchia A.M."/>
            <person name="Manzari C."/>
            <person name="Fraccalvieri R."/>
            <person name="Goffredo E."/>
            <person name="Latorre L."/>
            <person name="Miccolupo A."/>
            <person name="Padalino I."/>
            <person name="Santagada G."/>
            <person name="Chiocco D."/>
            <person name="Pesole G."/>
            <person name="Horner D.S."/>
            <person name="Parisi A."/>
        </authorList>
    </citation>
    <scope>NUCLEOTIDE SEQUENCE [LARGE SCALE GENOMIC DNA]</scope>
    <source>
        <strain evidence="1 2">1991</strain>
    </source>
</reference>
<organism evidence="1 2">
    <name type="scientific">Listeria fleischmannii 1991</name>
    <dbReference type="NCBI Taxonomy" id="1430899"/>
    <lineage>
        <taxon>Bacteria</taxon>
        <taxon>Bacillati</taxon>
        <taxon>Bacillota</taxon>
        <taxon>Bacilli</taxon>
        <taxon>Bacillales</taxon>
        <taxon>Listeriaceae</taxon>
        <taxon>Listeria</taxon>
    </lineage>
</organism>
<sequence>MLEDSTFSVVCAASTCKGLDSTEVKVNAVAVIMIAFFII</sequence>
<accession>A0A0J8GCF4</accession>